<keyword evidence="2" id="KW-1185">Reference proteome</keyword>
<organism evidence="1 2">
    <name type="scientific">Carnegiea gigantea</name>
    <dbReference type="NCBI Taxonomy" id="171969"/>
    <lineage>
        <taxon>Eukaryota</taxon>
        <taxon>Viridiplantae</taxon>
        <taxon>Streptophyta</taxon>
        <taxon>Embryophyta</taxon>
        <taxon>Tracheophyta</taxon>
        <taxon>Spermatophyta</taxon>
        <taxon>Magnoliopsida</taxon>
        <taxon>eudicotyledons</taxon>
        <taxon>Gunneridae</taxon>
        <taxon>Pentapetalae</taxon>
        <taxon>Caryophyllales</taxon>
        <taxon>Cactineae</taxon>
        <taxon>Cactaceae</taxon>
        <taxon>Cactoideae</taxon>
        <taxon>Echinocereeae</taxon>
        <taxon>Carnegiea</taxon>
    </lineage>
</organism>
<dbReference type="Proteomes" id="UP001153076">
    <property type="component" value="Unassembled WGS sequence"/>
</dbReference>
<name>A0A9Q1K8M5_9CARY</name>
<gene>
    <name evidence="1" type="ORF">Cgig2_021805</name>
</gene>
<evidence type="ECO:0000313" key="2">
    <source>
        <dbReference type="Proteomes" id="UP001153076"/>
    </source>
</evidence>
<protein>
    <submittedName>
        <fullName evidence="1">Uncharacterized protein</fullName>
    </submittedName>
</protein>
<accession>A0A9Q1K8M5</accession>
<reference evidence="1" key="1">
    <citation type="submission" date="2022-04" db="EMBL/GenBank/DDBJ databases">
        <title>Carnegiea gigantea Genome sequencing and assembly v2.</title>
        <authorList>
            <person name="Copetti D."/>
            <person name="Sanderson M.J."/>
            <person name="Burquez A."/>
            <person name="Wojciechowski M.F."/>
        </authorList>
    </citation>
    <scope>NUCLEOTIDE SEQUENCE</scope>
    <source>
        <strain evidence="1">SGP5-SGP5p</strain>
        <tissue evidence="1">Aerial part</tissue>
    </source>
</reference>
<evidence type="ECO:0000313" key="1">
    <source>
        <dbReference type="EMBL" id="KAJ8439391.1"/>
    </source>
</evidence>
<proteinExistence type="predicted"/>
<sequence>MATLFGAWSQPLSNSVGVPLSHRYGYMGIGFSKPVFEQRPDRRRVQRPENRMGTRMRMQRARAQSRWRWLPLLMRTSRSVAPRPQEHAAYNCVSSFVSQDFQELWPHFSLPEAERAALDFELLEMIQATFYAMLLNDAVELGIVGVFMADGLKSTLVVLGWMREPSDSGLLPLLSNYHSLCPRFDLEVATQYAPDSHISEMVQIIFYAMVINDAARLGLSRRSAMDCVLWAIGSWTGALLRRGSGKMIGLRRAQASRPVIPPSFPALAAGPPGEGTTSFPVFRDTTHVAEYARDNLRWSVRESSSFHSKLLPLHFEVYCPDFDHIMAMQFAHATYILEMVQAIFYAMVIGVETYSQRDLGKPDAGPARAEMRYHREVAAVYRRQAQRRSDPPPS</sequence>
<dbReference type="EMBL" id="JAKOGI010000221">
    <property type="protein sequence ID" value="KAJ8439391.1"/>
    <property type="molecule type" value="Genomic_DNA"/>
</dbReference>
<dbReference type="AlphaFoldDB" id="A0A9Q1K8M5"/>
<comment type="caution">
    <text evidence="1">The sequence shown here is derived from an EMBL/GenBank/DDBJ whole genome shotgun (WGS) entry which is preliminary data.</text>
</comment>